<keyword evidence="5" id="KW-0812">Transmembrane</keyword>
<feature type="domain" description="Protein kinase" evidence="6">
    <location>
        <begin position="272"/>
        <end position="540"/>
    </location>
</feature>
<dbReference type="Gene3D" id="3.60.40.10">
    <property type="entry name" value="PPM-type phosphatase domain"/>
    <property type="match status" value="1"/>
</dbReference>
<dbReference type="GO" id="GO:0005524">
    <property type="term" value="F:ATP binding"/>
    <property type="evidence" value="ECO:0007669"/>
    <property type="project" value="UniProtKB-KW"/>
</dbReference>
<dbReference type="InterPro" id="IPR008266">
    <property type="entry name" value="Tyr_kinase_AS"/>
</dbReference>
<evidence type="ECO:0000259" key="6">
    <source>
        <dbReference type="PROSITE" id="PS50011"/>
    </source>
</evidence>
<feature type="domain" description="PPM-type phosphatase" evidence="7">
    <location>
        <begin position="8"/>
        <end position="239"/>
    </location>
</feature>
<keyword evidence="2" id="KW-0547">Nucleotide-binding</keyword>
<keyword evidence="5" id="KW-1133">Transmembrane helix</keyword>
<evidence type="ECO:0000259" key="7">
    <source>
        <dbReference type="PROSITE" id="PS51746"/>
    </source>
</evidence>
<dbReference type="PROSITE" id="PS50011">
    <property type="entry name" value="PROTEIN_KINASE_DOM"/>
    <property type="match status" value="1"/>
</dbReference>
<dbReference type="Gene3D" id="3.30.200.20">
    <property type="entry name" value="Phosphorylase Kinase, domain 1"/>
    <property type="match status" value="1"/>
</dbReference>
<dbReference type="SMART" id="SM00331">
    <property type="entry name" value="PP2C_SIG"/>
    <property type="match status" value="1"/>
</dbReference>
<feature type="transmembrane region" description="Helical" evidence="5">
    <location>
        <begin position="553"/>
        <end position="573"/>
    </location>
</feature>
<dbReference type="GO" id="GO:0004674">
    <property type="term" value="F:protein serine/threonine kinase activity"/>
    <property type="evidence" value="ECO:0007669"/>
    <property type="project" value="TreeGrafter"/>
</dbReference>
<name>A0A7W2IDR2_9BURK</name>
<dbReference type="PROSITE" id="PS00109">
    <property type="entry name" value="PROTEIN_KINASE_TYR"/>
    <property type="match status" value="1"/>
</dbReference>
<evidence type="ECO:0000256" key="5">
    <source>
        <dbReference type="SAM" id="Phobius"/>
    </source>
</evidence>
<reference evidence="8 9" key="1">
    <citation type="submission" date="2020-07" db="EMBL/GenBank/DDBJ databases">
        <title>Novel species isolated from subtropical streams in China.</title>
        <authorList>
            <person name="Lu H."/>
        </authorList>
    </citation>
    <scope>NUCLEOTIDE SEQUENCE [LARGE SCALE GENOMIC DNA]</scope>
    <source>
        <strain evidence="8 9">LX20W</strain>
    </source>
</reference>
<proteinExistence type="predicted"/>
<dbReference type="Proteomes" id="UP000534388">
    <property type="component" value="Unassembled WGS sequence"/>
</dbReference>
<dbReference type="Pfam" id="PF13672">
    <property type="entry name" value="PP2C_2"/>
    <property type="match status" value="1"/>
</dbReference>
<dbReference type="InterPro" id="IPR000719">
    <property type="entry name" value="Prot_kinase_dom"/>
</dbReference>
<keyword evidence="5" id="KW-0472">Membrane</keyword>
<dbReference type="PANTHER" id="PTHR43289:SF6">
    <property type="entry name" value="SERINE_THREONINE-PROTEIN KINASE NEKL-3"/>
    <property type="match status" value="1"/>
</dbReference>
<dbReference type="RefSeq" id="WP_182166740.1">
    <property type="nucleotide sequence ID" value="NZ_JACEZT010000020.1"/>
</dbReference>
<comment type="caution">
    <text evidence="8">The sequence shown here is derived from an EMBL/GenBank/DDBJ whole genome shotgun (WGS) entry which is preliminary data.</text>
</comment>
<keyword evidence="1" id="KW-0808">Transferase</keyword>
<dbReference type="SMART" id="SM00332">
    <property type="entry name" value="PP2Cc"/>
    <property type="match status" value="1"/>
</dbReference>
<dbReference type="PANTHER" id="PTHR43289">
    <property type="entry name" value="MITOGEN-ACTIVATED PROTEIN KINASE KINASE KINASE 20-RELATED"/>
    <property type="match status" value="1"/>
</dbReference>
<protein>
    <submittedName>
        <fullName evidence="8">Bifunctional protein-serine/threonine kinase/phosphatase</fullName>
    </submittedName>
</protein>
<organism evidence="8 9">
    <name type="scientific">Rugamonas brunnea</name>
    <dbReference type="NCBI Taxonomy" id="2758569"/>
    <lineage>
        <taxon>Bacteria</taxon>
        <taxon>Pseudomonadati</taxon>
        <taxon>Pseudomonadota</taxon>
        <taxon>Betaproteobacteria</taxon>
        <taxon>Burkholderiales</taxon>
        <taxon>Oxalobacteraceae</taxon>
        <taxon>Telluria group</taxon>
        <taxon>Rugamonas</taxon>
    </lineage>
</organism>
<dbReference type="AlphaFoldDB" id="A0A7W2IDR2"/>
<dbReference type="SUPFAM" id="SSF56112">
    <property type="entry name" value="Protein kinase-like (PK-like)"/>
    <property type="match status" value="1"/>
</dbReference>
<dbReference type="Gene3D" id="1.10.510.10">
    <property type="entry name" value="Transferase(Phosphotransferase) domain 1"/>
    <property type="match status" value="1"/>
</dbReference>
<dbReference type="InterPro" id="IPR011009">
    <property type="entry name" value="Kinase-like_dom_sf"/>
</dbReference>
<dbReference type="SUPFAM" id="SSF81606">
    <property type="entry name" value="PP2C-like"/>
    <property type="match status" value="1"/>
</dbReference>
<dbReference type="EMBL" id="JACEZT010000020">
    <property type="protein sequence ID" value="MBA5639836.1"/>
    <property type="molecule type" value="Genomic_DNA"/>
</dbReference>
<dbReference type="InterPro" id="IPR036457">
    <property type="entry name" value="PPM-type-like_dom_sf"/>
</dbReference>
<keyword evidence="9" id="KW-1185">Reference proteome</keyword>
<keyword evidence="3 8" id="KW-0418">Kinase</keyword>
<dbReference type="Pfam" id="PF00069">
    <property type="entry name" value="Pkinase"/>
    <property type="match status" value="1"/>
</dbReference>
<dbReference type="CDD" id="cd00143">
    <property type="entry name" value="PP2Cc"/>
    <property type="match status" value="1"/>
</dbReference>
<dbReference type="InterPro" id="IPR001932">
    <property type="entry name" value="PPM-type_phosphatase-like_dom"/>
</dbReference>
<evidence type="ECO:0000313" key="9">
    <source>
        <dbReference type="Proteomes" id="UP000534388"/>
    </source>
</evidence>
<sequence length="576" mass="63849">MSKQLTISTGQYSCKGRKDVNQDFHGIYLASGAQLGHKGIAIALADGISGSDVSQVASQFAVTGFLEDYYCTSDAWSVKTSAERVLAATNSWLYAQTQQGRGRYDKDQGYVCTLSTMVIKSATAHLFHVGDTRIYRLHGATLEQLTVDHRIQVSPGQSYLARALGVDGQLDIDYRTVPIETGDLFVLATDGVYEYTDGAAIAAAIAATPQQLDLAAQAIVEEAYRRGSPDNLTVQLVRIDALPSPEVNELVRQYASLPFPPLLEAGQIFDGYQIVRELHGSSRSHIYLAHDPHSGQKLVIKAPSVDLRDDPAYLERFLMEEWVARRIHSPHVLKPVVHERPRNYLYLLTEFIEGQTLAQWLRDHPRPGLPAVRAIAGQVAKGLRALHRLDMVHQDLRPDNIMIDGAGMVTIIDLGAASVAGICERGDPIEQAAPPGALQCMAPEYFLGEDGSARSDIYALGVLVYQMLTGTLPYGVAVPQARTRAAQRKLRYEPAQLHNRDVPPWVDEAIRKTVHVDPLRRYDDVAEFLYDLEQPNRAFLERKRPPLIERHPLAFWKGVSFMLAFALLLSLAFRGH</sequence>
<evidence type="ECO:0000313" key="8">
    <source>
        <dbReference type="EMBL" id="MBA5639836.1"/>
    </source>
</evidence>
<dbReference type="PROSITE" id="PS51746">
    <property type="entry name" value="PPM_2"/>
    <property type="match status" value="1"/>
</dbReference>
<dbReference type="CDD" id="cd14014">
    <property type="entry name" value="STKc_PknB_like"/>
    <property type="match status" value="1"/>
</dbReference>
<evidence type="ECO:0000256" key="4">
    <source>
        <dbReference type="ARBA" id="ARBA00022840"/>
    </source>
</evidence>
<accession>A0A7W2IDR2</accession>
<gene>
    <name evidence="8" type="ORF">H3H37_22505</name>
</gene>
<evidence type="ECO:0000256" key="3">
    <source>
        <dbReference type="ARBA" id="ARBA00022777"/>
    </source>
</evidence>
<keyword evidence="4" id="KW-0067">ATP-binding</keyword>
<evidence type="ECO:0000256" key="1">
    <source>
        <dbReference type="ARBA" id="ARBA00022679"/>
    </source>
</evidence>
<evidence type="ECO:0000256" key="2">
    <source>
        <dbReference type="ARBA" id="ARBA00022741"/>
    </source>
</evidence>